<dbReference type="Proteomes" id="UP000479710">
    <property type="component" value="Unassembled WGS sequence"/>
</dbReference>
<dbReference type="EMBL" id="SPHZ02000003">
    <property type="protein sequence ID" value="KAF0923657.1"/>
    <property type="molecule type" value="Genomic_DNA"/>
</dbReference>
<gene>
    <name evidence="1" type="ORF">E2562_006637</name>
</gene>
<name>A0A6G1EFY1_9ORYZ</name>
<evidence type="ECO:0000313" key="2">
    <source>
        <dbReference type="Proteomes" id="UP000479710"/>
    </source>
</evidence>
<evidence type="ECO:0000313" key="1">
    <source>
        <dbReference type="EMBL" id="KAF0923657.1"/>
    </source>
</evidence>
<dbReference type="AlphaFoldDB" id="A0A6G1EFY1"/>
<reference evidence="1 2" key="1">
    <citation type="submission" date="2019-11" db="EMBL/GenBank/DDBJ databases">
        <title>Whole genome sequence of Oryza granulata.</title>
        <authorList>
            <person name="Li W."/>
        </authorList>
    </citation>
    <scope>NUCLEOTIDE SEQUENCE [LARGE SCALE GENOMIC DNA]</scope>
    <source>
        <strain evidence="2">cv. Menghai</strain>
        <tissue evidence="1">Leaf</tissue>
    </source>
</reference>
<accession>A0A6G1EFY1</accession>
<keyword evidence="2" id="KW-1185">Reference proteome</keyword>
<sequence length="70" mass="7146">MAALRQALAYSGGGIDWISVATEELAARPQGRKTTLLRACMETAEGHLSVEAVSTVVSSQGSPAKAVASS</sequence>
<organism evidence="1 2">
    <name type="scientific">Oryza meyeriana var. granulata</name>
    <dbReference type="NCBI Taxonomy" id="110450"/>
    <lineage>
        <taxon>Eukaryota</taxon>
        <taxon>Viridiplantae</taxon>
        <taxon>Streptophyta</taxon>
        <taxon>Embryophyta</taxon>
        <taxon>Tracheophyta</taxon>
        <taxon>Spermatophyta</taxon>
        <taxon>Magnoliopsida</taxon>
        <taxon>Liliopsida</taxon>
        <taxon>Poales</taxon>
        <taxon>Poaceae</taxon>
        <taxon>BOP clade</taxon>
        <taxon>Oryzoideae</taxon>
        <taxon>Oryzeae</taxon>
        <taxon>Oryzinae</taxon>
        <taxon>Oryza</taxon>
        <taxon>Oryza meyeriana</taxon>
    </lineage>
</organism>
<protein>
    <submittedName>
        <fullName evidence="1">Uncharacterized protein</fullName>
    </submittedName>
</protein>
<proteinExistence type="predicted"/>
<comment type="caution">
    <text evidence="1">The sequence shown here is derived from an EMBL/GenBank/DDBJ whole genome shotgun (WGS) entry which is preliminary data.</text>
</comment>